<feature type="region of interest" description="Disordered" evidence="7">
    <location>
        <begin position="648"/>
        <end position="1024"/>
    </location>
</feature>
<evidence type="ECO:0000256" key="5">
    <source>
        <dbReference type="ARBA" id="ARBA00022490"/>
    </source>
</evidence>
<feature type="domain" description="WH2" evidence="12">
    <location>
        <begin position="1022"/>
        <end position="1039"/>
    </location>
</feature>
<keyword evidence="14" id="KW-1185">Reference proteome</keyword>
<evidence type="ECO:0000259" key="9">
    <source>
        <dbReference type="PROSITE" id="PS50010"/>
    </source>
</evidence>
<dbReference type="SUPFAM" id="SSF50044">
    <property type="entry name" value="SH3-domain"/>
    <property type="match status" value="2"/>
</dbReference>
<feature type="region of interest" description="Disordered" evidence="7">
    <location>
        <begin position="14"/>
        <end position="60"/>
    </location>
</feature>
<feature type="compositionally biased region" description="Pro residues" evidence="7">
    <location>
        <begin position="767"/>
        <end position="792"/>
    </location>
</feature>
<feature type="compositionally biased region" description="Low complexity" evidence="7">
    <location>
        <begin position="870"/>
        <end position="892"/>
    </location>
</feature>
<keyword evidence="5" id="KW-0963">Cytoplasm</keyword>
<dbReference type="Proteomes" id="UP000053890">
    <property type="component" value="Unassembled WGS sequence"/>
</dbReference>
<feature type="compositionally biased region" description="Pro residues" evidence="7">
    <location>
        <begin position="986"/>
        <end position="1008"/>
    </location>
</feature>
<dbReference type="InterPro" id="IPR036028">
    <property type="entry name" value="SH3-like_dom_sf"/>
</dbReference>
<feature type="compositionally biased region" description="Basic and acidic residues" evidence="7">
    <location>
        <begin position="714"/>
        <end position="752"/>
    </location>
</feature>
<dbReference type="Gene3D" id="2.30.29.30">
    <property type="entry name" value="Pleckstrin-homology domain (PH domain)/Phosphotyrosine-binding domain (PTB)"/>
    <property type="match status" value="1"/>
</dbReference>
<keyword evidence="4 6" id="KW-0728">SH3 domain</keyword>
<feature type="compositionally biased region" description="Basic and acidic residues" evidence="7">
    <location>
        <begin position="510"/>
        <end position="525"/>
    </location>
</feature>
<feature type="compositionally biased region" description="Low complexity" evidence="7">
    <location>
        <begin position="937"/>
        <end position="950"/>
    </location>
</feature>
<feature type="compositionally biased region" description="Low complexity" evidence="7">
    <location>
        <begin position="14"/>
        <end position="49"/>
    </location>
</feature>
<feature type="compositionally biased region" description="Pro residues" evidence="7">
    <location>
        <begin position="1065"/>
        <end position="1083"/>
    </location>
</feature>
<dbReference type="STRING" id="578459.A0A0P9EYU8"/>
<dbReference type="InterPro" id="IPR001331">
    <property type="entry name" value="GDS_CDC24_CS"/>
</dbReference>
<feature type="region of interest" description="Disordered" evidence="7">
    <location>
        <begin position="1042"/>
        <end position="1101"/>
    </location>
</feature>
<dbReference type="InterPro" id="IPR000219">
    <property type="entry name" value="DH_dom"/>
</dbReference>
<dbReference type="Pfam" id="PF16652">
    <property type="entry name" value="PH_13"/>
    <property type="match status" value="1"/>
</dbReference>
<evidence type="ECO:0000259" key="12">
    <source>
        <dbReference type="PROSITE" id="PS51082"/>
    </source>
</evidence>
<dbReference type="OMA" id="DATVYKY"/>
<protein>
    <recommendedName>
        <fullName evidence="2">Actin cytoskeleton-regulatory complex protein PAN1</fullName>
    </recommendedName>
    <alternativeName>
        <fullName evidence="3">Actin cytoskeleton-regulatory complex protein pan1</fullName>
    </alternativeName>
</protein>
<dbReference type="PROSITE" id="PS50002">
    <property type="entry name" value="SH3"/>
    <property type="match status" value="1"/>
</dbReference>
<dbReference type="GO" id="GO:0005509">
    <property type="term" value="F:calcium ion binding"/>
    <property type="evidence" value="ECO:0007669"/>
    <property type="project" value="InterPro"/>
</dbReference>
<dbReference type="InterPro" id="IPR051480">
    <property type="entry name" value="Endocytic_GEF_Adapter"/>
</dbReference>
<feature type="compositionally biased region" description="Basic and acidic residues" evidence="7">
    <location>
        <begin position="671"/>
        <end position="690"/>
    </location>
</feature>
<feature type="compositionally biased region" description="Low complexity" evidence="7">
    <location>
        <begin position="568"/>
        <end position="577"/>
    </location>
</feature>
<dbReference type="Gene3D" id="1.20.900.10">
    <property type="entry name" value="Dbl homology (DH) domain"/>
    <property type="match status" value="1"/>
</dbReference>
<dbReference type="Pfam" id="PF00621">
    <property type="entry name" value="RhoGEF"/>
    <property type="match status" value="1"/>
</dbReference>
<dbReference type="EMBL" id="KQ474087">
    <property type="protein sequence ID" value="KPV72399.1"/>
    <property type="molecule type" value="Genomic_DNA"/>
</dbReference>
<feature type="compositionally biased region" description="Basic and acidic residues" evidence="7">
    <location>
        <begin position="319"/>
        <end position="330"/>
    </location>
</feature>
<evidence type="ECO:0000256" key="7">
    <source>
        <dbReference type="SAM" id="MobiDB-lite"/>
    </source>
</evidence>
<evidence type="ECO:0000259" key="10">
    <source>
        <dbReference type="PROSITE" id="PS50031"/>
    </source>
</evidence>
<proteinExistence type="predicted"/>
<feature type="region of interest" description="Disordered" evidence="7">
    <location>
        <begin position="1256"/>
        <end position="1287"/>
    </location>
</feature>
<dbReference type="CDD" id="cd00052">
    <property type="entry name" value="EH"/>
    <property type="match status" value="1"/>
</dbReference>
<dbReference type="CDD" id="cd00174">
    <property type="entry name" value="SH3"/>
    <property type="match status" value="1"/>
</dbReference>
<dbReference type="PROSITE" id="PS50222">
    <property type="entry name" value="EF_HAND_2"/>
    <property type="match status" value="1"/>
</dbReference>
<feature type="compositionally biased region" description="Basic and acidic residues" evidence="7">
    <location>
        <begin position="361"/>
        <end position="379"/>
    </location>
</feature>
<feature type="compositionally biased region" description="Low complexity" evidence="7">
    <location>
        <begin position="1398"/>
        <end position="1407"/>
    </location>
</feature>
<dbReference type="SUPFAM" id="SSF50729">
    <property type="entry name" value="PH domain-like"/>
    <property type="match status" value="1"/>
</dbReference>
<accession>A0A0P9EYU8</accession>
<feature type="compositionally biased region" description="Pro residues" evidence="7">
    <location>
        <begin position="893"/>
        <end position="904"/>
    </location>
</feature>
<dbReference type="SUPFAM" id="SSF47473">
    <property type="entry name" value="EF-hand"/>
    <property type="match status" value="1"/>
</dbReference>
<feature type="compositionally biased region" description="Low complexity" evidence="7">
    <location>
        <begin position="974"/>
        <end position="985"/>
    </location>
</feature>
<dbReference type="CDD" id="cd00160">
    <property type="entry name" value="RhoGEF"/>
    <property type="match status" value="1"/>
</dbReference>
<feature type="region of interest" description="Disordered" evidence="7">
    <location>
        <begin position="1305"/>
        <end position="1361"/>
    </location>
</feature>
<dbReference type="GO" id="GO:0005085">
    <property type="term" value="F:guanyl-nucleotide exchange factor activity"/>
    <property type="evidence" value="ECO:0007669"/>
    <property type="project" value="InterPro"/>
</dbReference>
<dbReference type="InterPro" id="IPR002048">
    <property type="entry name" value="EF_hand_dom"/>
</dbReference>
<evidence type="ECO:0000259" key="8">
    <source>
        <dbReference type="PROSITE" id="PS50002"/>
    </source>
</evidence>
<dbReference type="Pfam" id="PF12763">
    <property type="entry name" value="EH"/>
    <property type="match status" value="1"/>
</dbReference>
<evidence type="ECO:0000256" key="4">
    <source>
        <dbReference type="ARBA" id="ARBA00022443"/>
    </source>
</evidence>
<feature type="region of interest" description="Disordered" evidence="7">
    <location>
        <begin position="1379"/>
        <end position="1407"/>
    </location>
</feature>
<dbReference type="InterPro" id="IPR001452">
    <property type="entry name" value="SH3_domain"/>
</dbReference>
<evidence type="ECO:0000259" key="11">
    <source>
        <dbReference type="PROSITE" id="PS50222"/>
    </source>
</evidence>
<evidence type="ECO:0000256" key="6">
    <source>
        <dbReference type="PROSITE-ProRule" id="PRU00192"/>
    </source>
</evidence>
<sequence>MSWMNQPYAGGYGQQQYPQPTGYMPQQLQQQRTGFAPQPQFQQPQPTGFAGQGAMGGMRPPVPMQPQPTGFMGAPMQQRPMQTGYGGPGAPAPLVPQATGFNSSGLGAGVQNQFLQTFLPAAQSHPSAYMQPGQMQFAAQQQLQAQPTGVAPAPSLQQQFQQSNQQQMGQASVPIPWKLTPEEKKRYDQIFRAWDQQGSGFLPGSMAKEVFGQAGLQTDDLMAIWNLADVSDRGKLNIDEFHVAMGLIYRRLNGNPIPQTLPAEMAPPSARDLEDSANFLTSLLKNDTNRRATNQTDVDGPQSRAKLRSLHESGPSGSSRKDATVYRNDDDATPVYKSSSRHLNRDDVRSRSTDSPTSELDEAKRRLREAQREAERSREEDDDEEDLKEELRRLTRKIQRVQDDLDDNRRSGRRTAAKDEERRMLERELLRLEHDDLPRLEKRLEDKEREKRLDRKKLAIERDGRNGPASRRYEDKYDRERYGSSSRYDDDERSYSSSRRRGDDGDDGEDRGYNRGTYDRDDRGRYAPSLPRRQSPSARSRTPPPPPPPAPSTAKIDAPPPPPPTAPPTTAAAPAAPDTRSMTPEQRQAFIRSEAQRRIQERLRALGVAAPSAANGVDTSVQDRLEADKLEAARKAAEADEQLKAKELERQAKLDRERAKGVAVEQALQDTQRESHAVQQVRDEVERDARALPGQSNGAEPRQAVAAAEDQLDAEEKALREREAQLERERDERRRRIEDLEREAKEAEDNFARSKAAFQQASTKPKTAPPPPASRKPAPPPSRKAAPAPAPARPQQDDDDDFGAPPPRASAPVASPPPAPPAPPIPPVAPPAPSASATTLSPPPSIASPQAKSPSTNPFFRLQGAGGGASPAAATAQAGKPNPFFAAGGAPAAAPPAPVAPPAPKARAPPADDDDWDAPAGLERDVDESDSDDEPIGGARAQRAALAQNLFSGLGMGGGRSSPAQNTTPPTRSAVATPAPAAAGGAPPPPPPPPPAAPSAPSAPPAPKAPAVALGGAAGPADRGALLGAIQGGLRLRKAQTVDKSGPVGAGAVIGDASPPVQTYAPPPREPTPPPREPTPEPAAPEVEPEQYGANGDGAETLPAIVSEDPLANVDLSKTIRVRSLYDYDAQRPEDLGFVENRVLLAHPSRDGAGDWWYGATEVDGNTFGWFPKAYVEEINAQPARALYAYEATSADELSFEEDAMLAVVDSSDASWWKAEKDGVVGLVPATYFDLSKELVVASSAVPVLLDAPLSPVPPTSPSSPTSPTDADLSDDDADSDDEGAVAAREAERLRVLAAAGLLVKPAARPGSPKRRRRPPPARPQRRPGSMAVAIEEQARASDEQKDEQGEREPELEEEKMEDAYDLYQRAMREQRTASLAPTVDSPAVPQPSPPGSPTLSTAPSTTAAVKDAFQSSVSGFFNRRGRSATVGSEKARPIISAPLAPQGDNTSRDSRASGAFGSTWASLVDEAALVDLPDSERKRQEACYELIATEQSYVQSLQLVIEVFLTALQPILPEKALQVIFANIDDILLFDTVFVSELEERQRQARLYIDTIGDVLKEHMRGVARHYRLFCVNQSNAMRTLDDLKLSNAPVRETLDHLRVKNLELDHFLLEPMQRVTRYPLLINQILRYTPPDHPDHPALSRALELAEAALNDINEAVRAHENQEKLVWLSDNIEFPGIPGGHLDLSAPTRLLGPRRILREGKVEKAKSRRQLNAFLFNDLLIFTESRPGAGEVVYRYPIPLEESSIRGADSEFSVTHRGEAIRVRAGTPRQAQLWVREVGAARRACLEAVMRL</sequence>
<reference evidence="13 14" key="1">
    <citation type="journal article" date="2015" name="Front. Microbiol.">
        <title>Genome sequence of the plant growth promoting endophytic yeast Rhodotorula graminis WP1.</title>
        <authorList>
            <person name="Firrincieli A."/>
            <person name="Otillar R."/>
            <person name="Salamov A."/>
            <person name="Schmutz J."/>
            <person name="Khan Z."/>
            <person name="Redman R.S."/>
            <person name="Fleck N.D."/>
            <person name="Lindquist E."/>
            <person name="Grigoriev I.V."/>
            <person name="Doty S.L."/>
        </authorList>
    </citation>
    <scope>NUCLEOTIDE SEQUENCE [LARGE SCALE GENOMIC DNA]</scope>
    <source>
        <strain evidence="13 14">WP1</strain>
    </source>
</reference>
<feature type="compositionally biased region" description="Pro residues" evidence="7">
    <location>
        <begin position="558"/>
        <end position="567"/>
    </location>
</feature>
<feature type="compositionally biased region" description="Low complexity" evidence="7">
    <location>
        <begin position="1009"/>
        <end position="1021"/>
    </location>
</feature>
<feature type="compositionally biased region" description="Basic and acidic residues" evidence="7">
    <location>
        <begin position="343"/>
        <end position="352"/>
    </location>
</feature>
<feature type="compositionally biased region" description="Acidic residues" evidence="7">
    <location>
        <begin position="925"/>
        <end position="935"/>
    </location>
</feature>
<evidence type="ECO:0000313" key="14">
    <source>
        <dbReference type="Proteomes" id="UP000053890"/>
    </source>
</evidence>
<dbReference type="Pfam" id="PF02205">
    <property type="entry name" value="WH2"/>
    <property type="match status" value="1"/>
</dbReference>
<dbReference type="RefSeq" id="XP_018268448.1">
    <property type="nucleotide sequence ID" value="XM_018418059.1"/>
</dbReference>
<dbReference type="GO" id="GO:0003779">
    <property type="term" value="F:actin binding"/>
    <property type="evidence" value="ECO:0007669"/>
    <property type="project" value="InterPro"/>
</dbReference>
<gene>
    <name evidence="13" type="ORF">RHOBADRAFT_55867</name>
</gene>
<feature type="compositionally biased region" description="Basic and acidic residues" evidence="7">
    <location>
        <begin position="1337"/>
        <end position="1353"/>
    </location>
</feature>
<feature type="region of interest" description="Disordered" evidence="7">
    <location>
        <begin position="284"/>
        <end position="388"/>
    </location>
</feature>
<dbReference type="GO" id="GO:0035025">
    <property type="term" value="P:positive regulation of Rho protein signal transduction"/>
    <property type="evidence" value="ECO:0007669"/>
    <property type="project" value="TreeGrafter"/>
</dbReference>
<dbReference type="SMART" id="SM00233">
    <property type="entry name" value="PH"/>
    <property type="match status" value="1"/>
</dbReference>
<feature type="compositionally biased region" description="Basic and acidic residues" evidence="7">
    <location>
        <begin position="648"/>
        <end position="660"/>
    </location>
</feature>
<feature type="domain" description="EF-hand" evidence="11">
    <location>
        <begin position="216"/>
        <end position="251"/>
    </location>
</feature>
<organism evidence="13 14">
    <name type="scientific">Rhodotorula graminis (strain WP1)</name>
    <dbReference type="NCBI Taxonomy" id="578459"/>
    <lineage>
        <taxon>Eukaryota</taxon>
        <taxon>Fungi</taxon>
        <taxon>Dikarya</taxon>
        <taxon>Basidiomycota</taxon>
        <taxon>Pucciniomycotina</taxon>
        <taxon>Microbotryomycetes</taxon>
        <taxon>Sporidiobolales</taxon>
        <taxon>Sporidiobolaceae</taxon>
        <taxon>Rhodotorula</taxon>
    </lineage>
</organism>
<dbReference type="InterPro" id="IPR000261">
    <property type="entry name" value="EH_dom"/>
</dbReference>
<feature type="compositionally biased region" description="Pro residues" evidence="7">
    <location>
        <begin position="804"/>
        <end position="833"/>
    </location>
</feature>
<dbReference type="InterPro" id="IPR001849">
    <property type="entry name" value="PH_domain"/>
</dbReference>
<dbReference type="PANTHER" id="PTHR46006:SF6">
    <property type="entry name" value="INTERSECTIN-2 ISOFORM X1"/>
    <property type="match status" value="1"/>
</dbReference>
<feature type="compositionally biased region" description="Basic and acidic residues" evidence="7">
    <location>
        <begin position="434"/>
        <end position="494"/>
    </location>
</feature>
<dbReference type="GO" id="GO:0035556">
    <property type="term" value="P:intracellular signal transduction"/>
    <property type="evidence" value="ECO:0007669"/>
    <property type="project" value="InterPro"/>
</dbReference>
<dbReference type="InterPro" id="IPR011993">
    <property type="entry name" value="PH-like_dom_sf"/>
</dbReference>
<dbReference type="SMART" id="SM00326">
    <property type="entry name" value="SH3"/>
    <property type="match status" value="2"/>
</dbReference>
<feature type="region of interest" description="Disordered" evidence="7">
    <location>
        <begin position="434"/>
        <end position="596"/>
    </location>
</feature>
<dbReference type="GeneID" id="28978507"/>
<dbReference type="SMART" id="SM00325">
    <property type="entry name" value="RhoGEF"/>
    <property type="match status" value="1"/>
</dbReference>
<dbReference type="InterPro" id="IPR035899">
    <property type="entry name" value="DBL_dom_sf"/>
</dbReference>
<dbReference type="Pfam" id="PF00018">
    <property type="entry name" value="SH3_1"/>
    <property type="match status" value="1"/>
</dbReference>
<dbReference type="PANTHER" id="PTHR46006">
    <property type="entry name" value="RHO GUANINE NUCLEOTIDE EXCHANGE FACTOR AT 64C, ISOFORM A"/>
    <property type="match status" value="1"/>
</dbReference>
<evidence type="ECO:0000256" key="2">
    <source>
        <dbReference type="ARBA" id="ARBA00015110"/>
    </source>
</evidence>
<feature type="compositionally biased region" description="Pro residues" evidence="7">
    <location>
        <begin position="542"/>
        <end position="551"/>
    </location>
</feature>
<feature type="compositionally biased region" description="Acidic residues" evidence="7">
    <location>
        <begin position="1272"/>
        <end position="1284"/>
    </location>
</feature>
<feature type="compositionally biased region" description="Polar residues" evidence="7">
    <location>
        <begin position="284"/>
        <end position="297"/>
    </location>
</feature>
<dbReference type="PRINTS" id="PR00499">
    <property type="entry name" value="P67PHOX"/>
</dbReference>
<evidence type="ECO:0000256" key="1">
    <source>
        <dbReference type="ARBA" id="ARBA00004496"/>
    </source>
</evidence>
<dbReference type="OrthoDB" id="1716625at2759"/>
<feature type="domain" description="EH" evidence="10">
    <location>
        <begin position="183"/>
        <end position="272"/>
    </location>
</feature>
<dbReference type="InterPro" id="IPR011992">
    <property type="entry name" value="EF-hand-dom_pair"/>
</dbReference>
<feature type="compositionally biased region" description="Low complexity" evidence="7">
    <location>
        <begin position="526"/>
        <end position="541"/>
    </location>
</feature>
<dbReference type="SMART" id="SM00027">
    <property type="entry name" value="EH"/>
    <property type="match status" value="1"/>
</dbReference>
<dbReference type="Gene3D" id="2.30.30.40">
    <property type="entry name" value="SH3 Domains"/>
    <property type="match status" value="2"/>
</dbReference>
<evidence type="ECO:0000313" key="13">
    <source>
        <dbReference type="EMBL" id="KPV72399.1"/>
    </source>
</evidence>
<dbReference type="PROSITE" id="PS50010">
    <property type="entry name" value="DH_2"/>
    <property type="match status" value="1"/>
</dbReference>
<feature type="compositionally biased region" description="Basic residues" evidence="7">
    <location>
        <begin position="1312"/>
        <end position="1326"/>
    </location>
</feature>
<feature type="domain" description="DH" evidence="9">
    <location>
        <begin position="1483"/>
        <end position="1662"/>
    </location>
</feature>
<dbReference type="Gene3D" id="1.10.238.10">
    <property type="entry name" value="EF-hand"/>
    <property type="match status" value="1"/>
</dbReference>
<comment type="subcellular location">
    <subcellularLocation>
        <location evidence="1">Cytoplasm</location>
    </subcellularLocation>
</comment>
<name>A0A0P9EYU8_RHOGW</name>
<feature type="domain" description="SH3" evidence="8">
    <location>
        <begin position="1179"/>
        <end position="1238"/>
    </location>
</feature>
<evidence type="ECO:0000256" key="3">
    <source>
        <dbReference type="ARBA" id="ARBA00020728"/>
    </source>
</evidence>
<dbReference type="InterPro" id="IPR003124">
    <property type="entry name" value="WH2_dom"/>
</dbReference>
<dbReference type="GO" id="GO:0005737">
    <property type="term" value="C:cytoplasm"/>
    <property type="evidence" value="ECO:0007669"/>
    <property type="project" value="UniProtKB-SubCell"/>
</dbReference>
<feature type="compositionally biased region" description="Polar residues" evidence="7">
    <location>
        <begin position="962"/>
        <end position="971"/>
    </location>
</feature>
<dbReference type="PROSITE" id="PS00741">
    <property type="entry name" value="DH_1"/>
    <property type="match status" value="1"/>
</dbReference>
<dbReference type="PROSITE" id="PS51082">
    <property type="entry name" value="WH2"/>
    <property type="match status" value="1"/>
</dbReference>
<dbReference type="PROSITE" id="PS50031">
    <property type="entry name" value="EH"/>
    <property type="match status" value="1"/>
</dbReference>
<dbReference type="SUPFAM" id="SSF48065">
    <property type="entry name" value="DBL homology domain (DH-domain)"/>
    <property type="match status" value="1"/>
</dbReference>